<dbReference type="InterPro" id="IPR036770">
    <property type="entry name" value="Ankyrin_rpt-contain_sf"/>
</dbReference>
<evidence type="ECO:0000256" key="4">
    <source>
        <dbReference type="SAM" id="Phobius"/>
    </source>
</evidence>
<dbReference type="InterPro" id="IPR010106">
    <property type="entry name" value="RpnA"/>
</dbReference>
<evidence type="ECO:0000313" key="6">
    <source>
        <dbReference type="EnsemblMetazoa" id="GAUT039613-PA"/>
    </source>
</evidence>
<feature type="transmembrane region" description="Helical" evidence="4">
    <location>
        <begin position="524"/>
        <end position="546"/>
    </location>
</feature>
<dbReference type="GO" id="GO:0016149">
    <property type="term" value="F:translation release factor activity, codon specific"/>
    <property type="evidence" value="ECO:0007669"/>
    <property type="project" value="InterPro"/>
</dbReference>
<dbReference type="FunFam" id="3.30.160.20:FF:000010">
    <property type="entry name" value="Peptide chain release factor 2"/>
    <property type="match status" value="1"/>
</dbReference>
<dbReference type="InterPro" id="IPR005139">
    <property type="entry name" value="PCRF"/>
</dbReference>
<dbReference type="InterPro" id="IPR045853">
    <property type="entry name" value="Pep_chain_release_fac_I_sf"/>
</dbReference>
<dbReference type="NCBIfam" id="TIGR01784">
    <property type="entry name" value="T_den_put_tspse"/>
    <property type="match status" value="1"/>
</dbReference>
<comment type="similarity">
    <text evidence="1">Belongs to the prokaryotic/mitochondrial release factor family.</text>
</comment>
<evidence type="ECO:0000259" key="5">
    <source>
        <dbReference type="PROSITE" id="PS00745"/>
    </source>
</evidence>
<evidence type="ECO:0000256" key="2">
    <source>
        <dbReference type="ARBA" id="ARBA00022917"/>
    </source>
</evidence>
<dbReference type="Proteomes" id="UP000078200">
    <property type="component" value="Unassembled WGS sequence"/>
</dbReference>
<dbReference type="SUPFAM" id="SSF48403">
    <property type="entry name" value="Ankyrin repeat"/>
    <property type="match status" value="1"/>
</dbReference>
<dbReference type="SMART" id="SM00937">
    <property type="entry name" value="PCRF"/>
    <property type="match status" value="1"/>
</dbReference>
<dbReference type="PROSITE" id="PS50088">
    <property type="entry name" value="ANK_REPEAT"/>
    <property type="match status" value="1"/>
</dbReference>
<dbReference type="InterPro" id="IPR002110">
    <property type="entry name" value="Ankyrin_rpt"/>
</dbReference>
<keyword evidence="4" id="KW-0812">Transmembrane</keyword>
<dbReference type="PROSITE" id="PS50297">
    <property type="entry name" value="ANK_REP_REGION"/>
    <property type="match status" value="1"/>
</dbReference>
<evidence type="ECO:0000313" key="7">
    <source>
        <dbReference type="Proteomes" id="UP000078200"/>
    </source>
</evidence>
<dbReference type="Gene3D" id="1.25.40.20">
    <property type="entry name" value="Ankyrin repeat-containing domain"/>
    <property type="match status" value="1"/>
</dbReference>
<dbReference type="NCBIfam" id="TIGR00020">
    <property type="entry name" value="prfB"/>
    <property type="match status" value="1"/>
</dbReference>
<protein>
    <recommendedName>
        <fullName evidence="5">Prokaryotic-type class I peptide chain release factors domain-containing protein</fullName>
    </recommendedName>
</protein>
<keyword evidence="7" id="KW-1185">Reference proteome</keyword>
<dbReference type="PANTHER" id="PTHR43116:SF3">
    <property type="entry name" value="CLASS I PEPTIDE CHAIN RELEASE FACTOR"/>
    <property type="match status" value="1"/>
</dbReference>
<dbReference type="Pfam" id="PF12796">
    <property type="entry name" value="Ank_2"/>
    <property type="match status" value="1"/>
</dbReference>
<dbReference type="Pfam" id="PF03462">
    <property type="entry name" value="PCRF"/>
    <property type="match status" value="1"/>
</dbReference>
<sequence length="858" mass="96961">MKTYSEIFEYFQGLNKRGVFDIEKLKLRLEELDSQASNDNLWQDNQKAQEILKERSKIKNDIELFLKLESDYNDAISLMKSAIDENDEEFFSEVESELAKLEKLIKLKETESLFTGETDNNNCFLEIHSGAGGTESNDWAEMLMRMYVRWAEIYHNFKVEVVEKLEGESVGIKSAMIKIVGEKAYGWAKSESGIHRLVRISPFDANGKRHTSFASVGVTPVIEDSIDIAVDEKDLKIDTYRASGVGGQHVNKTESAVRITHIPTGVVVQCQNGRSQHRNKDEALKLLKGRLYQIELEKKEQKMAEEYGKKCDIGWGNQIRSYVMHPYQMVKDLRTGRSKVMTMEYEQWKEILSAIDNEADLSKDNVIEKVKEKLKVIDSSAYEEWEKTDFDVNYLFQVGNIQCALLHLVAHDNLGNVAGALLKVEGINVNAKEKDGWTPLHYAAENDHRGTIDILIAKGADPLLKNKDGKTPMDLDKSRYIKQFLEKKAIKNGIIAGCATAALSTAIAVTLFATGTVAVELMPIMIAVAAVTIAALAVGGITYSILKPSTKMDETKKAQNFLDPKNDFAFRRIFGSVNNKDILIHFLNDMLGLTGVDQIEDVSFLSPIQDPDIASQKQSIVDVLCTDSAGTQLIIEMQVVKTTGFEKRAQYYAAKAYSSQAHKGDQYQDLKGVIFIAIADFILFPNKLAYKSDHVTFDKITYEHDLKDFSFTFIELPKFNKTKEDQLSNIVEKWIYFFKYADETSEEDLQKIIGSDVIIGRAYDVLNQYNWSKEERFAYDQTKKHIDDYLSSIQQGKIEGKIEGIKIGEEKGRKEGREEGKIEGKIEVAKTMLANNIDVNTIVKCTGLSISEIEELQN</sequence>
<dbReference type="GO" id="GO:0005737">
    <property type="term" value="C:cytoplasm"/>
    <property type="evidence" value="ECO:0007669"/>
    <property type="project" value="InterPro"/>
</dbReference>
<evidence type="ECO:0000256" key="1">
    <source>
        <dbReference type="ARBA" id="ARBA00010835"/>
    </source>
</evidence>
<dbReference type="SMART" id="SM00248">
    <property type="entry name" value="ANK"/>
    <property type="match status" value="1"/>
</dbReference>
<proteinExistence type="inferred from homology"/>
<dbReference type="Gene3D" id="1.20.58.410">
    <property type="entry name" value="Release factor"/>
    <property type="match status" value="1"/>
</dbReference>
<name>A0A1A9VK22_GLOAU</name>
<feature type="domain" description="Prokaryotic-type class I peptide chain release factors" evidence="5">
    <location>
        <begin position="241"/>
        <end position="257"/>
    </location>
</feature>
<dbReference type="STRING" id="7395.A0A1A9VK22"/>
<dbReference type="Gene3D" id="3.30.160.20">
    <property type="match status" value="1"/>
</dbReference>
<dbReference type="InterPro" id="IPR004374">
    <property type="entry name" value="PrfB"/>
</dbReference>
<feature type="transmembrane region" description="Helical" evidence="4">
    <location>
        <begin position="494"/>
        <end position="518"/>
    </location>
</feature>
<reference evidence="6" key="1">
    <citation type="submission" date="2020-05" db="UniProtKB">
        <authorList>
            <consortium name="EnsemblMetazoa"/>
        </authorList>
    </citation>
    <scope>IDENTIFICATION</scope>
    <source>
        <strain evidence="6">TTRI</strain>
    </source>
</reference>
<dbReference type="InterPro" id="IPR000352">
    <property type="entry name" value="Pep_chain_release_fac_I"/>
</dbReference>
<organism evidence="6 7">
    <name type="scientific">Glossina austeni</name>
    <name type="common">Savannah tsetse fly</name>
    <dbReference type="NCBI Taxonomy" id="7395"/>
    <lineage>
        <taxon>Eukaryota</taxon>
        <taxon>Metazoa</taxon>
        <taxon>Ecdysozoa</taxon>
        <taxon>Arthropoda</taxon>
        <taxon>Hexapoda</taxon>
        <taxon>Insecta</taxon>
        <taxon>Pterygota</taxon>
        <taxon>Neoptera</taxon>
        <taxon>Endopterygota</taxon>
        <taxon>Diptera</taxon>
        <taxon>Brachycera</taxon>
        <taxon>Muscomorpha</taxon>
        <taxon>Hippoboscoidea</taxon>
        <taxon>Glossinidae</taxon>
        <taxon>Glossina</taxon>
    </lineage>
</organism>
<dbReference type="PROSITE" id="PS00745">
    <property type="entry name" value="RF_PROK_I"/>
    <property type="match status" value="1"/>
</dbReference>
<accession>A0A1A9VK22</accession>
<dbReference type="Pfam" id="PF00472">
    <property type="entry name" value="RF-1"/>
    <property type="match status" value="1"/>
</dbReference>
<dbReference type="PANTHER" id="PTHR43116">
    <property type="entry name" value="PEPTIDE CHAIN RELEASE FACTOR 2"/>
    <property type="match status" value="1"/>
</dbReference>
<dbReference type="Pfam" id="PF12784">
    <property type="entry name" value="PDDEXK_2"/>
    <property type="match status" value="1"/>
</dbReference>
<dbReference type="Gene3D" id="3.30.70.1660">
    <property type="match status" value="1"/>
</dbReference>
<keyword evidence="3" id="KW-0040">ANK repeat</keyword>
<keyword evidence="2" id="KW-0648">Protein biosynthesis</keyword>
<dbReference type="VEuPathDB" id="VectorBase:GAUT039613"/>
<keyword evidence="4" id="KW-1133">Transmembrane helix</keyword>
<evidence type="ECO:0000256" key="3">
    <source>
        <dbReference type="PROSITE-ProRule" id="PRU00023"/>
    </source>
</evidence>
<keyword evidence="4" id="KW-0472">Membrane</keyword>
<dbReference type="AlphaFoldDB" id="A0A1A9VK22"/>
<dbReference type="SUPFAM" id="SSF75620">
    <property type="entry name" value="Release factor"/>
    <property type="match status" value="1"/>
</dbReference>
<feature type="repeat" description="ANK" evidence="3">
    <location>
        <begin position="435"/>
        <end position="467"/>
    </location>
</feature>
<dbReference type="EnsemblMetazoa" id="GAUT039613-RA">
    <property type="protein sequence ID" value="GAUT039613-PA"/>
    <property type="gene ID" value="GAUT039613"/>
</dbReference>
<dbReference type="HAMAP" id="MF_00094">
    <property type="entry name" value="Rel_fac_2"/>
    <property type="match status" value="1"/>
</dbReference>